<dbReference type="EMBL" id="RJVO01000008">
    <property type="protein sequence ID" value="ROH86720.1"/>
    <property type="molecule type" value="Genomic_DNA"/>
</dbReference>
<dbReference type="RefSeq" id="WP_123212709.1">
    <property type="nucleotide sequence ID" value="NZ_RJVO01000008.1"/>
</dbReference>
<proteinExistence type="predicted"/>
<dbReference type="Pfam" id="PF10698">
    <property type="entry name" value="DUF2505"/>
    <property type="match status" value="1"/>
</dbReference>
<protein>
    <submittedName>
        <fullName evidence="1">DUF2505 domain-containing protein</fullName>
    </submittedName>
</protein>
<reference evidence="1 2" key="1">
    <citation type="submission" date="2018-10" db="EMBL/GenBank/DDBJ databases">
        <authorList>
            <person name="Chen W.-M."/>
        </authorList>
    </citation>
    <scope>NUCLEOTIDE SEQUENCE [LARGE SCALE GENOMIC DNA]</scope>
    <source>
        <strain evidence="1 2">THS-13</strain>
    </source>
</reference>
<accession>A0A3N0V1S4</accession>
<organism evidence="1 2">
    <name type="scientific">Stagnimonas aquatica</name>
    <dbReference type="NCBI Taxonomy" id="2689987"/>
    <lineage>
        <taxon>Bacteria</taxon>
        <taxon>Pseudomonadati</taxon>
        <taxon>Pseudomonadota</taxon>
        <taxon>Gammaproteobacteria</taxon>
        <taxon>Nevskiales</taxon>
        <taxon>Nevskiaceae</taxon>
        <taxon>Stagnimonas</taxon>
    </lineage>
</organism>
<dbReference type="AlphaFoldDB" id="A0A3N0V1S4"/>
<dbReference type="Proteomes" id="UP000282106">
    <property type="component" value="Unassembled WGS sequence"/>
</dbReference>
<gene>
    <name evidence="1" type="ORF">ED208_14875</name>
</gene>
<evidence type="ECO:0000313" key="2">
    <source>
        <dbReference type="Proteomes" id="UP000282106"/>
    </source>
</evidence>
<dbReference type="InterPro" id="IPR019639">
    <property type="entry name" value="DUF2505"/>
</dbReference>
<dbReference type="InParanoid" id="A0A3N0V1S4"/>
<keyword evidence="2" id="KW-1185">Reference proteome</keyword>
<name>A0A3N0V1S4_9GAMM</name>
<sequence>MKHEMKARYPAPSSVVMKMFADRDFHTRKLEATGYSGKYQVLNCVGDANSFSIRIERKVPVSMPGMGKNAPESTVVNDETWSLASKTGRVVVELKGMPLEMSCVTSMKDEGKDCVVTYQWEVKSKIPLVGGTIEKMVVNDMDKKAEEETQAAIALLKNYR</sequence>
<evidence type="ECO:0000313" key="1">
    <source>
        <dbReference type="EMBL" id="ROH86720.1"/>
    </source>
</evidence>
<comment type="caution">
    <text evidence="1">The sequence shown here is derived from an EMBL/GenBank/DDBJ whole genome shotgun (WGS) entry which is preliminary data.</text>
</comment>